<organism evidence="4 5">
    <name type="scientific">Yoonia ponticola</name>
    <dbReference type="NCBI Taxonomy" id="1524255"/>
    <lineage>
        <taxon>Bacteria</taxon>
        <taxon>Pseudomonadati</taxon>
        <taxon>Pseudomonadota</taxon>
        <taxon>Alphaproteobacteria</taxon>
        <taxon>Rhodobacterales</taxon>
        <taxon>Paracoccaceae</taxon>
        <taxon>Yoonia</taxon>
    </lineage>
</organism>
<evidence type="ECO:0000256" key="2">
    <source>
        <dbReference type="ARBA" id="ARBA00023315"/>
    </source>
</evidence>
<evidence type="ECO:0000313" key="5">
    <source>
        <dbReference type="Proteomes" id="UP000535415"/>
    </source>
</evidence>
<gene>
    <name evidence="4" type="ORF">FHS72_002660</name>
</gene>
<keyword evidence="1" id="KW-0808">Transferase</keyword>
<evidence type="ECO:0000313" key="4">
    <source>
        <dbReference type="EMBL" id="MBB5723024.1"/>
    </source>
</evidence>
<dbReference type="PROSITE" id="PS51186">
    <property type="entry name" value="GNAT"/>
    <property type="match status" value="1"/>
</dbReference>
<dbReference type="SUPFAM" id="SSF55729">
    <property type="entry name" value="Acyl-CoA N-acyltransferases (Nat)"/>
    <property type="match status" value="1"/>
</dbReference>
<evidence type="ECO:0000256" key="1">
    <source>
        <dbReference type="ARBA" id="ARBA00022679"/>
    </source>
</evidence>
<dbReference type="InterPro" id="IPR000182">
    <property type="entry name" value="GNAT_dom"/>
</dbReference>
<sequence length="241" mass="26230">MTLPSVHTLYDVIDATWPAADTTGVGPWLIRSGLLGGSRVSATTARYPAKIDDLRLAETEMRKRDQPRLFMIRDGDDVLDAMLADAGYIIKDPVNLYAAPLAEIAANKPPPITCFQVWPPLQAQHEIWAQGGIDAPRLAIMDRAMCRKSTFLGRANDRPAGTVFAGIHNNIAMLHALEIAPADRRQGLGKHLTQATAVWARSQGASHLSLLATQANIGANALYASLGMQVVGQYHYRIKLD</sequence>
<dbReference type="GO" id="GO:0005840">
    <property type="term" value="C:ribosome"/>
    <property type="evidence" value="ECO:0007669"/>
    <property type="project" value="UniProtKB-KW"/>
</dbReference>
<keyword evidence="4" id="KW-0687">Ribonucleoprotein</keyword>
<feature type="domain" description="N-acetyltransferase" evidence="3">
    <location>
        <begin position="102"/>
        <end position="241"/>
    </location>
</feature>
<keyword evidence="5" id="KW-1185">Reference proteome</keyword>
<dbReference type="InterPro" id="IPR016181">
    <property type="entry name" value="Acyl_CoA_acyltransferase"/>
</dbReference>
<comment type="caution">
    <text evidence="4">The sequence shown here is derived from an EMBL/GenBank/DDBJ whole genome shotgun (WGS) entry which is preliminary data.</text>
</comment>
<evidence type="ECO:0000259" key="3">
    <source>
        <dbReference type="PROSITE" id="PS51186"/>
    </source>
</evidence>
<dbReference type="CDD" id="cd04301">
    <property type="entry name" value="NAT_SF"/>
    <property type="match status" value="1"/>
</dbReference>
<dbReference type="PANTHER" id="PTHR43877:SF1">
    <property type="entry name" value="ACETYLTRANSFERASE"/>
    <property type="match status" value="1"/>
</dbReference>
<dbReference type="Pfam" id="PF00583">
    <property type="entry name" value="Acetyltransf_1"/>
    <property type="match status" value="1"/>
</dbReference>
<reference evidence="4 5" key="1">
    <citation type="submission" date="2020-08" db="EMBL/GenBank/DDBJ databases">
        <title>Genomic Encyclopedia of Type Strains, Phase IV (KMG-IV): sequencing the most valuable type-strain genomes for metagenomic binning, comparative biology and taxonomic classification.</title>
        <authorList>
            <person name="Goeker M."/>
        </authorList>
    </citation>
    <scope>NUCLEOTIDE SEQUENCE [LARGE SCALE GENOMIC DNA]</scope>
    <source>
        <strain evidence="4 5">DSM 101064</strain>
    </source>
</reference>
<accession>A0A7W9EYT3</accession>
<keyword evidence="2" id="KW-0012">Acyltransferase</keyword>
<proteinExistence type="predicted"/>
<dbReference type="Proteomes" id="UP000535415">
    <property type="component" value="Unassembled WGS sequence"/>
</dbReference>
<name>A0A7W9EYT3_9RHOB</name>
<dbReference type="Gene3D" id="3.40.630.30">
    <property type="match status" value="1"/>
</dbReference>
<keyword evidence="4" id="KW-0689">Ribosomal protein</keyword>
<dbReference type="GO" id="GO:0016747">
    <property type="term" value="F:acyltransferase activity, transferring groups other than amino-acyl groups"/>
    <property type="evidence" value="ECO:0007669"/>
    <property type="project" value="InterPro"/>
</dbReference>
<dbReference type="AlphaFoldDB" id="A0A7W9EYT3"/>
<dbReference type="InterPro" id="IPR050832">
    <property type="entry name" value="Bact_Acetyltransf"/>
</dbReference>
<dbReference type="PANTHER" id="PTHR43877">
    <property type="entry name" value="AMINOALKYLPHOSPHONATE N-ACETYLTRANSFERASE-RELATED-RELATED"/>
    <property type="match status" value="1"/>
</dbReference>
<dbReference type="RefSeq" id="WP_183529848.1">
    <property type="nucleotide sequence ID" value="NZ_JACIJM010000007.1"/>
</dbReference>
<dbReference type="EMBL" id="JACIJM010000007">
    <property type="protein sequence ID" value="MBB5723024.1"/>
    <property type="molecule type" value="Genomic_DNA"/>
</dbReference>
<protein>
    <submittedName>
        <fullName evidence="4">Ribosomal protein S18 acetylase RimI-like enzyme</fullName>
    </submittedName>
</protein>